<organism evidence="1 2">
    <name type="scientific">candidate division MSBL1 archaeon SCGC-AAA382N08</name>
    <dbReference type="NCBI Taxonomy" id="1698285"/>
    <lineage>
        <taxon>Archaea</taxon>
        <taxon>Methanobacteriati</taxon>
        <taxon>Methanobacteriota</taxon>
        <taxon>candidate division MSBL1</taxon>
    </lineage>
</organism>
<evidence type="ECO:0000313" key="2">
    <source>
        <dbReference type="Proteomes" id="UP000070175"/>
    </source>
</evidence>
<sequence>MSDVVFPEIGNHDGYVVELSLPPAFANDISDSLVRSSGEMDMKLGEKNAYVKLDEGRTFDILENLNLDPLKPELPALLLLDKKPEDIEKSDELVLVKLGALKKANDVPLILEELAQLVKNEEFMHNLSSNQKQKKLKETFKDISNVVVTLVSKPF</sequence>
<accession>A0A133VQG9</accession>
<name>A0A133VQG9_9EURY</name>
<reference evidence="1 2" key="1">
    <citation type="journal article" date="2016" name="Sci. Rep.">
        <title>Metabolic traits of an uncultured archaeal lineage -MSBL1- from brine pools of the Red Sea.</title>
        <authorList>
            <person name="Mwirichia R."/>
            <person name="Alam I."/>
            <person name="Rashid M."/>
            <person name="Vinu M."/>
            <person name="Ba-Alawi W."/>
            <person name="Anthony Kamau A."/>
            <person name="Kamanda Ngugi D."/>
            <person name="Goker M."/>
            <person name="Klenk H.P."/>
            <person name="Bajic V."/>
            <person name="Stingl U."/>
        </authorList>
    </citation>
    <scope>NUCLEOTIDE SEQUENCE [LARGE SCALE GENOMIC DNA]</scope>
    <source>
        <strain evidence="1">SCGC-AAA382N08</strain>
    </source>
</reference>
<proteinExistence type="predicted"/>
<protein>
    <submittedName>
        <fullName evidence="1">Uncharacterized protein</fullName>
    </submittedName>
</protein>
<gene>
    <name evidence="1" type="ORF">AKJ56_00595</name>
</gene>
<comment type="caution">
    <text evidence="1">The sequence shown here is derived from an EMBL/GenBank/DDBJ whole genome shotgun (WGS) entry which is preliminary data.</text>
</comment>
<evidence type="ECO:0000313" key="1">
    <source>
        <dbReference type="EMBL" id="KXB08694.1"/>
    </source>
</evidence>
<dbReference type="EMBL" id="LHYJ01000005">
    <property type="protein sequence ID" value="KXB08694.1"/>
    <property type="molecule type" value="Genomic_DNA"/>
</dbReference>
<dbReference type="Proteomes" id="UP000070175">
    <property type="component" value="Unassembled WGS sequence"/>
</dbReference>
<dbReference type="AlphaFoldDB" id="A0A133VQG9"/>
<keyword evidence="2" id="KW-1185">Reference proteome</keyword>